<protein>
    <recommendedName>
        <fullName evidence="3">Dihydrofolate reductase</fullName>
    </recommendedName>
</protein>
<gene>
    <name evidence="1" type="ORF">SAMN05421736_10624</name>
</gene>
<dbReference type="AlphaFoldDB" id="A0A1H3Q7G7"/>
<name>A0A1H3Q7G7_9BACI</name>
<proteinExistence type="predicted"/>
<accession>A0A1H3Q7G7</accession>
<dbReference type="EMBL" id="FNPI01000006">
    <property type="protein sequence ID" value="SDZ08649.1"/>
    <property type="molecule type" value="Genomic_DNA"/>
</dbReference>
<dbReference type="InterPro" id="IPR024072">
    <property type="entry name" value="DHFR-like_dom_sf"/>
</dbReference>
<dbReference type="Proteomes" id="UP000198935">
    <property type="component" value="Unassembled WGS sequence"/>
</dbReference>
<evidence type="ECO:0008006" key="3">
    <source>
        <dbReference type="Google" id="ProtNLM"/>
    </source>
</evidence>
<sequence>MRNVILSMVVSLDGFIEKEDGDISWHVWNDEMQAYMSY</sequence>
<organism evidence="1 2">
    <name type="scientific">Evansella caseinilytica</name>
    <dbReference type="NCBI Taxonomy" id="1503961"/>
    <lineage>
        <taxon>Bacteria</taxon>
        <taxon>Bacillati</taxon>
        <taxon>Bacillota</taxon>
        <taxon>Bacilli</taxon>
        <taxon>Bacillales</taxon>
        <taxon>Bacillaceae</taxon>
        <taxon>Evansella</taxon>
    </lineage>
</organism>
<reference evidence="2" key="1">
    <citation type="submission" date="2016-10" db="EMBL/GenBank/DDBJ databases">
        <authorList>
            <person name="Varghese N."/>
            <person name="Submissions S."/>
        </authorList>
    </citation>
    <scope>NUCLEOTIDE SEQUENCE [LARGE SCALE GENOMIC DNA]</scope>
    <source>
        <strain evidence="2">SP</strain>
    </source>
</reference>
<dbReference type="SUPFAM" id="SSF53597">
    <property type="entry name" value="Dihydrofolate reductase-like"/>
    <property type="match status" value="1"/>
</dbReference>
<dbReference type="Gene3D" id="3.40.430.10">
    <property type="entry name" value="Dihydrofolate Reductase, subunit A"/>
    <property type="match status" value="1"/>
</dbReference>
<evidence type="ECO:0000313" key="1">
    <source>
        <dbReference type="EMBL" id="SDZ08649.1"/>
    </source>
</evidence>
<evidence type="ECO:0000313" key="2">
    <source>
        <dbReference type="Proteomes" id="UP000198935"/>
    </source>
</evidence>
<keyword evidence="2" id="KW-1185">Reference proteome</keyword>